<dbReference type="EMBL" id="QNRK01000002">
    <property type="protein sequence ID" value="RBP17519.1"/>
    <property type="molecule type" value="Genomic_DNA"/>
</dbReference>
<dbReference type="GO" id="GO:0000155">
    <property type="term" value="F:phosphorelay sensor kinase activity"/>
    <property type="evidence" value="ECO:0007669"/>
    <property type="project" value="InterPro"/>
</dbReference>
<evidence type="ECO:0000256" key="6">
    <source>
        <dbReference type="ARBA" id="ARBA00022777"/>
    </source>
</evidence>
<dbReference type="SMART" id="SM00388">
    <property type="entry name" value="HisKA"/>
    <property type="match status" value="1"/>
</dbReference>
<dbReference type="EC" id="2.7.13.3" evidence="2"/>
<keyword evidence="4" id="KW-0808">Transferase</keyword>
<dbReference type="Proteomes" id="UP000253529">
    <property type="component" value="Unassembled WGS sequence"/>
</dbReference>
<dbReference type="Gene3D" id="3.30.450.20">
    <property type="entry name" value="PAS domain"/>
    <property type="match status" value="1"/>
</dbReference>
<dbReference type="Pfam" id="PF13596">
    <property type="entry name" value="PAS_10"/>
    <property type="match status" value="1"/>
</dbReference>
<dbReference type="SUPFAM" id="SSF55785">
    <property type="entry name" value="PYP-like sensor domain (PAS domain)"/>
    <property type="match status" value="1"/>
</dbReference>
<evidence type="ECO:0000256" key="1">
    <source>
        <dbReference type="ARBA" id="ARBA00000085"/>
    </source>
</evidence>
<dbReference type="Gene3D" id="1.10.287.130">
    <property type="match status" value="1"/>
</dbReference>
<keyword evidence="5" id="KW-0547">Nucleotide-binding</keyword>
<feature type="region of interest" description="Disordered" evidence="10">
    <location>
        <begin position="1"/>
        <end position="28"/>
    </location>
</feature>
<evidence type="ECO:0000256" key="2">
    <source>
        <dbReference type="ARBA" id="ARBA00012438"/>
    </source>
</evidence>
<dbReference type="InterPro" id="IPR003594">
    <property type="entry name" value="HATPase_dom"/>
</dbReference>
<accession>A0A366FUZ4</accession>
<evidence type="ECO:0000256" key="7">
    <source>
        <dbReference type="ARBA" id="ARBA00022840"/>
    </source>
</evidence>
<sequence>MPLTGPGPSPGRFATRLSDRTHPNSRSGLRDLVDARIALLTPPHVVVTGDGEILHASARTGKYLELPPGVPNRHLFSMAHKDLRLDLRGALRQASQTGRTATRENVRFGPEADHAERVSLVVEPLPEREGGAPEFLVVFRDAGPVVVAETAASAADGAAAPDATPGAAEMRYTREQVQTTVEEYESALDDLRLANEQMMSLNEETQSTNEELESSKEELQSLNEEMQTVNQEILGKVEELDRANRDLRDVFVNARIATVFLDRKLAIRSFTPPIEKLFSVISTDIGRPLTDLVTELDYPRLRNDLEKVLETGNLLEMSVRTKKDAPQYYLVRLTPSQDSGKAIDGVVATFIDAPALDQAEETIQKLYAERLEVVLAMAAGLAHEINQPLAAVTMSLETLRRMFAMPPEDRAGEMEPVLDRAYRQTMRAARIISDLRAFISQNETDKTIFHIHDVIREVADEFTADPRRDTVRVTLELAVGDDRVLADRTQIDQVLVNLMQNAHDAMGASSRRELTIRTAFAETGMARVDVADTGAGIAKEIEGKVFEPFHSTKKRGMGIGLPISRKIVEANRGKIWYRPNLEGGTIFSFTLPLAGAEDNADSSTADV</sequence>
<reference evidence="12 13" key="1">
    <citation type="submission" date="2018-06" db="EMBL/GenBank/DDBJ databases">
        <title>Genomic Encyclopedia of Type Strains, Phase IV (KMG-IV): sequencing the most valuable type-strain genomes for metagenomic binning, comparative biology and taxonomic classification.</title>
        <authorList>
            <person name="Goeker M."/>
        </authorList>
    </citation>
    <scope>NUCLEOTIDE SEQUENCE [LARGE SCALE GENOMIC DNA]</scope>
    <source>
        <strain evidence="12 13">DSM 24875</strain>
    </source>
</reference>
<dbReference type="CDD" id="cd00082">
    <property type="entry name" value="HisKA"/>
    <property type="match status" value="1"/>
</dbReference>
<gene>
    <name evidence="12" type="ORF">DFR50_10210</name>
</gene>
<comment type="caution">
    <text evidence="12">The sequence shown here is derived from an EMBL/GenBank/DDBJ whole genome shotgun (WGS) entry which is preliminary data.</text>
</comment>
<dbReference type="InterPro" id="IPR000014">
    <property type="entry name" value="PAS"/>
</dbReference>
<evidence type="ECO:0000256" key="9">
    <source>
        <dbReference type="SAM" id="Coils"/>
    </source>
</evidence>
<evidence type="ECO:0000313" key="13">
    <source>
        <dbReference type="Proteomes" id="UP000253529"/>
    </source>
</evidence>
<protein>
    <recommendedName>
        <fullName evidence="2">histidine kinase</fullName>
        <ecNumber evidence="2">2.7.13.3</ecNumber>
    </recommendedName>
</protein>
<dbReference type="Gene3D" id="3.30.565.10">
    <property type="entry name" value="Histidine kinase-like ATPase, C-terminal domain"/>
    <property type="match status" value="1"/>
</dbReference>
<dbReference type="SUPFAM" id="SSF47384">
    <property type="entry name" value="Homodimeric domain of signal transducing histidine kinase"/>
    <property type="match status" value="1"/>
</dbReference>
<keyword evidence="13" id="KW-1185">Reference proteome</keyword>
<keyword evidence="8" id="KW-0902">Two-component regulatory system</keyword>
<keyword evidence="3" id="KW-0597">Phosphoprotein</keyword>
<evidence type="ECO:0000256" key="5">
    <source>
        <dbReference type="ARBA" id="ARBA00022741"/>
    </source>
</evidence>
<dbReference type="InterPro" id="IPR005467">
    <property type="entry name" value="His_kinase_dom"/>
</dbReference>
<evidence type="ECO:0000256" key="8">
    <source>
        <dbReference type="ARBA" id="ARBA00023012"/>
    </source>
</evidence>
<dbReference type="Pfam" id="PF02518">
    <property type="entry name" value="HATPase_c"/>
    <property type="match status" value="1"/>
</dbReference>
<dbReference type="Pfam" id="PF00512">
    <property type="entry name" value="HisKA"/>
    <property type="match status" value="1"/>
</dbReference>
<evidence type="ECO:0000313" key="12">
    <source>
        <dbReference type="EMBL" id="RBP17519.1"/>
    </source>
</evidence>
<dbReference type="AlphaFoldDB" id="A0A366FUZ4"/>
<name>A0A366FUZ4_9HYPH</name>
<evidence type="ECO:0000256" key="3">
    <source>
        <dbReference type="ARBA" id="ARBA00022553"/>
    </source>
</evidence>
<dbReference type="PANTHER" id="PTHR43065">
    <property type="entry name" value="SENSOR HISTIDINE KINASE"/>
    <property type="match status" value="1"/>
</dbReference>
<feature type="domain" description="Histidine kinase" evidence="11">
    <location>
        <begin position="380"/>
        <end position="595"/>
    </location>
</feature>
<evidence type="ECO:0000256" key="4">
    <source>
        <dbReference type="ARBA" id="ARBA00022679"/>
    </source>
</evidence>
<dbReference type="SMART" id="SM00387">
    <property type="entry name" value="HATPase_c"/>
    <property type="match status" value="1"/>
</dbReference>
<feature type="coiled-coil region" evidence="9">
    <location>
        <begin position="174"/>
        <end position="239"/>
    </location>
</feature>
<dbReference type="InterPro" id="IPR004358">
    <property type="entry name" value="Sig_transdc_His_kin-like_C"/>
</dbReference>
<dbReference type="PRINTS" id="PR00344">
    <property type="entry name" value="BCTRLSENSOR"/>
</dbReference>
<keyword evidence="9" id="KW-0175">Coiled coil</keyword>
<evidence type="ECO:0000256" key="10">
    <source>
        <dbReference type="SAM" id="MobiDB-lite"/>
    </source>
</evidence>
<dbReference type="InterPro" id="IPR035965">
    <property type="entry name" value="PAS-like_dom_sf"/>
</dbReference>
<evidence type="ECO:0000259" key="11">
    <source>
        <dbReference type="PROSITE" id="PS50109"/>
    </source>
</evidence>
<comment type="catalytic activity">
    <reaction evidence="1">
        <text>ATP + protein L-histidine = ADP + protein N-phospho-L-histidine.</text>
        <dbReference type="EC" id="2.7.13.3"/>
    </reaction>
</comment>
<keyword evidence="7" id="KW-0067">ATP-binding</keyword>
<dbReference type="GO" id="GO:0005524">
    <property type="term" value="F:ATP binding"/>
    <property type="evidence" value="ECO:0007669"/>
    <property type="project" value="UniProtKB-KW"/>
</dbReference>
<organism evidence="12 13">
    <name type="scientific">Roseiarcus fermentans</name>
    <dbReference type="NCBI Taxonomy" id="1473586"/>
    <lineage>
        <taxon>Bacteria</taxon>
        <taxon>Pseudomonadati</taxon>
        <taxon>Pseudomonadota</taxon>
        <taxon>Alphaproteobacteria</taxon>
        <taxon>Hyphomicrobiales</taxon>
        <taxon>Roseiarcaceae</taxon>
        <taxon>Roseiarcus</taxon>
    </lineage>
</organism>
<dbReference type="OrthoDB" id="9789238at2"/>
<dbReference type="InterPro" id="IPR036097">
    <property type="entry name" value="HisK_dim/P_sf"/>
</dbReference>
<proteinExistence type="predicted"/>
<dbReference type="PANTHER" id="PTHR43065:SF10">
    <property type="entry name" value="PEROXIDE STRESS-ACTIVATED HISTIDINE KINASE MAK3"/>
    <property type="match status" value="1"/>
</dbReference>
<dbReference type="PROSITE" id="PS50109">
    <property type="entry name" value="HIS_KIN"/>
    <property type="match status" value="1"/>
</dbReference>
<dbReference type="SMART" id="SM00091">
    <property type="entry name" value="PAS"/>
    <property type="match status" value="2"/>
</dbReference>
<dbReference type="RefSeq" id="WP_113887487.1">
    <property type="nucleotide sequence ID" value="NZ_QNRK01000002.1"/>
</dbReference>
<dbReference type="InterPro" id="IPR003661">
    <property type="entry name" value="HisK_dim/P_dom"/>
</dbReference>
<dbReference type="InterPro" id="IPR036890">
    <property type="entry name" value="HATPase_C_sf"/>
</dbReference>
<dbReference type="CDD" id="cd00130">
    <property type="entry name" value="PAS"/>
    <property type="match status" value="2"/>
</dbReference>
<keyword evidence="6" id="KW-0418">Kinase</keyword>
<dbReference type="SUPFAM" id="SSF55874">
    <property type="entry name" value="ATPase domain of HSP90 chaperone/DNA topoisomerase II/histidine kinase"/>
    <property type="match status" value="1"/>
</dbReference>
<feature type="compositionally biased region" description="Basic and acidic residues" evidence="10">
    <location>
        <begin position="17"/>
        <end position="28"/>
    </location>
</feature>